<dbReference type="Proteomes" id="UP000217033">
    <property type="component" value="Unassembled WGS sequence"/>
</dbReference>
<feature type="signal peptide" evidence="2">
    <location>
        <begin position="1"/>
        <end position="27"/>
    </location>
</feature>
<dbReference type="EMBL" id="NQMN01000001">
    <property type="protein sequence ID" value="PAF55223.1"/>
    <property type="molecule type" value="Genomic_DNA"/>
</dbReference>
<evidence type="ECO:0000313" key="4">
    <source>
        <dbReference type="Proteomes" id="UP000217033"/>
    </source>
</evidence>
<evidence type="ECO:0000256" key="1">
    <source>
        <dbReference type="SAM" id="MobiDB-lite"/>
    </source>
</evidence>
<feature type="chain" id="PRO_5045147024" description="Lipoprotein associated domain" evidence="2">
    <location>
        <begin position="28"/>
        <end position="1341"/>
    </location>
</feature>
<dbReference type="RefSeq" id="WP_084232568.1">
    <property type="nucleotide sequence ID" value="NZ_FWXE01000009.1"/>
</dbReference>
<proteinExistence type="predicted"/>
<keyword evidence="2" id="KW-0732">Signal</keyword>
<feature type="region of interest" description="Disordered" evidence="1">
    <location>
        <begin position="391"/>
        <end position="412"/>
    </location>
</feature>
<reference evidence="3" key="1">
    <citation type="submission" date="2017-08" db="EMBL/GenBank/DDBJ databases">
        <authorList>
            <person name="Alvarez-Ponce D."/>
            <person name="Weitzman C.L."/>
            <person name="Tillett R.L."/>
            <person name="Sandmeier F.C."/>
            <person name="Tracy C.R."/>
        </authorList>
    </citation>
    <scope>NUCLEOTIDE SEQUENCE [LARGE SCALE GENOMIC DNA]</scope>
    <source>
        <strain evidence="3">PS6</strain>
    </source>
</reference>
<sequence length="1341" mass="146614">MKKLNRKSWLFISALTSVAAISATVIACSNNGNPADPNPPGTPPNLSIITAQTISRSYEANAVSKTLSAKDIYNQLNALPASDFLSSFKNFTSDLSEETIKQVTVNKIIKVYQPSEQSSSVTVDAEVTINNVTSKATFVINGLKTDATEKQQAQTFYNSLPTSLTLTSAYAGLTSASDFVNTYFKSGTAKYEVSYNIFFNQSIIALPNKSSITIVADSVTTNDVTGTLTFKLALDIAGFRYNTAGNVQASYEGTTMSVSGFKTNSNNTNPEPVDPNIALVKTWYANLASTNRASTSKSTLTANDYLNELKALTSVTPSNLNNFLTTQVAALPSGFTLEINRNLSTANNNSRSVVLVLRLKKGSDYYDTTGLVNRNYTGKLMTISQLAAPTTVTPGLPGGTTGGGATTTPSNPNDTLLKQSATAFYAAINNKTFSTSNPSNRAGFVLEELKSLGSTTNIYSALNNLTSISLPTLATGLQARIVANSLSANDANGTLTFKVTVFSSVATNNANLYDTSGNLTTSFAGSNVTFTGFSKVSSSQHEVDNSILSKVEPTVTSFYTNLKNNVAYTLNSTGKALTVDELKSFLQAQYKNDAYTYLNSLLTTKLPNLPSGYKLEVNLNYSSFNTTTRGVTLNLRISNGVNTYDISGRVNSNTFGKSIFINNFATRSSQTSVVDSSQSSAVKTFYNALTSHSTNLTAVVSKQILANGVDEILQPIQKNFTNLNELLNASSKFNMTIPSGYTLVFNVVEKSNQNGVLKFTIALAKDGRIVNNSNIPSANYASKTFILNQLASEQDVNHGEKFLKLLPPTLTIKDSSSFANVLPSEVNLNLSGVASLKELVQENLSALPTDVSLTWVKEPTADKTSDFDGTVVYALTVFYSYSGYNNIGSGIYSSKVYITFKNLKSRAKYVKEAYANYKQTASAINNLSFNEAIKALQESTIEGRLALIGEWTSFKVPALEGYLLKQGYKTNVDIAGMDPIKGEIRFRVKIIKDDLTVNTNNQVHDSNFLGVDLVINNLNNNAISSDVNNPSVFLEGQNLELLKMKIQHRYNDVNQVYTPGFASLTSKYTDINTSAENYNQTWTSKREVQANKIVDTIYLKVKENSETEAKSVIIAYQIVWTTSNNNLMWANQSMKIMDAPDTLNWSTLNFVGTDLITNSDTPQDLLLLTFDIVNPSVNGKIYYEQSTSLKSIDQMNYWSTKKDAKWAVISDPDNKFNSGVTLPTNLNKVVVYPSGSEIGTITNLKVLTADALNVDQIPIGFYDSVKDVTYMMFLTTNVKRDLVQFRVWYWKGKHEYDTNAESKYRSWAPETSWNFLKDVNDVDAKGKVTARVGIEKIYFLE</sequence>
<accession>A0ABX4H5U4</accession>
<organism evidence="3 4">
    <name type="scientific">Mycoplasmopsis agassizii</name>
    <dbReference type="NCBI Taxonomy" id="33922"/>
    <lineage>
        <taxon>Bacteria</taxon>
        <taxon>Bacillati</taxon>
        <taxon>Mycoplasmatota</taxon>
        <taxon>Mycoplasmoidales</taxon>
        <taxon>Metamycoplasmataceae</taxon>
        <taxon>Mycoplasmopsis</taxon>
    </lineage>
</organism>
<comment type="caution">
    <text evidence="3">The sequence shown here is derived from an EMBL/GenBank/DDBJ whole genome shotgun (WGS) entry which is preliminary data.</text>
</comment>
<evidence type="ECO:0000256" key="2">
    <source>
        <dbReference type="SAM" id="SignalP"/>
    </source>
</evidence>
<evidence type="ECO:0000313" key="3">
    <source>
        <dbReference type="EMBL" id="PAF55223.1"/>
    </source>
</evidence>
<name>A0ABX4H5U4_9BACT</name>
<gene>
    <name evidence="3" type="ORF">CJF60_00860</name>
</gene>
<dbReference type="PROSITE" id="PS51257">
    <property type="entry name" value="PROKAR_LIPOPROTEIN"/>
    <property type="match status" value="1"/>
</dbReference>
<evidence type="ECO:0008006" key="5">
    <source>
        <dbReference type="Google" id="ProtNLM"/>
    </source>
</evidence>
<keyword evidence="4" id="KW-1185">Reference proteome</keyword>
<protein>
    <recommendedName>
        <fullName evidence="5">Lipoprotein associated domain</fullName>
    </recommendedName>
</protein>
<feature type="compositionally biased region" description="Gly residues" evidence="1">
    <location>
        <begin position="396"/>
        <end position="405"/>
    </location>
</feature>